<gene>
    <name evidence="1" type="ORF">ADP65_00015</name>
</gene>
<evidence type="ECO:0000313" key="2">
    <source>
        <dbReference type="Proteomes" id="UP000203117"/>
    </source>
</evidence>
<dbReference type="RefSeq" id="YP_009208667.1">
    <property type="nucleotide sequence ID" value="NC_028908.2"/>
</dbReference>
<dbReference type="Proteomes" id="UP000203117">
    <property type="component" value="Segment"/>
</dbReference>
<keyword evidence="2" id="KW-1185">Reference proteome</keyword>
<proteinExistence type="predicted"/>
<organism evidence="1 2">
    <name type="scientific">Achromobacter phage phiAxp-3</name>
    <dbReference type="NCBI Taxonomy" id="1664247"/>
    <lineage>
        <taxon>Viruses</taxon>
        <taxon>Duplodnaviria</taxon>
        <taxon>Heunggongvirae</taxon>
        <taxon>Uroviricota</taxon>
        <taxon>Caudoviricetes</taxon>
        <taxon>Schitoviridae</taxon>
        <taxon>Rothmandenesvirinae</taxon>
        <taxon>Dongdastvirus</taxon>
        <taxon>Dongdastvirus Axp3</taxon>
    </lineage>
</organism>
<dbReference type="KEGG" id="vg:26648345"/>
<evidence type="ECO:0000313" key="1">
    <source>
        <dbReference type="EMBL" id="ALA45484.1"/>
    </source>
</evidence>
<dbReference type="EMBL" id="KT321317">
    <property type="protein sequence ID" value="ALA45484.1"/>
    <property type="molecule type" value="Genomic_DNA"/>
</dbReference>
<accession>A0A0K2FHZ2</accession>
<name>A0A0K2FHZ2_9CAUD</name>
<reference evidence="1" key="1">
    <citation type="submission" date="2016-02" db="EMBL/GenBank/DDBJ databases">
        <authorList>
            <person name="Zhao X."/>
        </authorList>
    </citation>
    <scope>NUCLEOTIDE SEQUENCE [LARGE SCALE GENOMIC DNA]</scope>
</reference>
<dbReference type="GeneID" id="26648345"/>
<sequence length="95" mass="10604">MSMPKAVIHLHQFTFHVDMTNGEVTQFLAKPKGASVVLHKSHPMIPKVYAAYAREKGIGGTIFNGHPYAKLWGRVVNVNNGNQVQDRAILSMFEE</sequence>
<protein>
    <submittedName>
        <fullName evidence="1">Uncharacterized protein</fullName>
    </submittedName>
</protein>